<gene>
    <name evidence="4" type="ORF">BT96DRAFT_988497</name>
</gene>
<dbReference type="GO" id="GO:0004748">
    <property type="term" value="F:ribonucleoside-diphosphate reductase activity, thioredoxin disulfide as acceptor"/>
    <property type="evidence" value="ECO:0007669"/>
    <property type="project" value="TreeGrafter"/>
</dbReference>
<keyword evidence="5" id="KW-1185">Reference proteome</keyword>
<dbReference type="InterPro" id="IPR000788">
    <property type="entry name" value="RNR_lg_C"/>
</dbReference>
<name>A0A6A4I115_9AGAR</name>
<organism evidence="4 5">
    <name type="scientific">Gymnopus androsaceus JB14</name>
    <dbReference type="NCBI Taxonomy" id="1447944"/>
    <lineage>
        <taxon>Eukaryota</taxon>
        <taxon>Fungi</taxon>
        <taxon>Dikarya</taxon>
        <taxon>Basidiomycota</taxon>
        <taxon>Agaricomycotina</taxon>
        <taxon>Agaricomycetes</taxon>
        <taxon>Agaricomycetidae</taxon>
        <taxon>Agaricales</taxon>
        <taxon>Marasmiineae</taxon>
        <taxon>Omphalotaceae</taxon>
        <taxon>Gymnopus</taxon>
    </lineage>
</organism>
<evidence type="ECO:0000256" key="1">
    <source>
        <dbReference type="ARBA" id="ARBA00010406"/>
    </source>
</evidence>
<protein>
    <recommendedName>
        <fullName evidence="3">Ribonucleotide reductase large subunit domain-containing protein</fullName>
    </recommendedName>
</protein>
<dbReference type="Proteomes" id="UP000799118">
    <property type="component" value="Unassembled WGS sequence"/>
</dbReference>
<dbReference type="SUPFAM" id="SSF51998">
    <property type="entry name" value="PFL-like glycyl radical enzymes"/>
    <property type="match status" value="1"/>
</dbReference>
<evidence type="ECO:0000313" key="5">
    <source>
        <dbReference type="Proteomes" id="UP000799118"/>
    </source>
</evidence>
<dbReference type="AlphaFoldDB" id="A0A6A4I115"/>
<sequence length="72" mass="8127">MPTDLWDWDWDMLKENIAKYGMRNLLLTAPMPTASTSQMLGFNECFEPYTSNIYTHCIVSSPESSKSSALGC</sequence>
<dbReference type="PANTHER" id="PTHR11573:SF6">
    <property type="entry name" value="RIBONUCLEOSIDE-DIPHOSPHATE REDUCTASE LARGE SUBUNIT"/>
    <property type="match status" value="1"/>
</dbReference>
<dbReference type="OrthoDB" id="3000483at2759"/>
<dbReference type="Gene3D" id="3.20.70.20">
    <property type="match status" value="1"/>
</dbReference>
<evidence type="ECO:0000259" key="3">
    <source>
        <dbReference type="PROSITE" id="PS00089"/>
    </source>
</evidence>
<evidence type="ECO:0000313" key="4">
    <source>
        <dbReference type="EMBL" id="KAE9405462.1"/>
    </source>
</evidence>
<dbReference type="PROSITE" id="PS00089">
    <property type="entry name" value="RIBORED_LARGE"/>
    <property type="match status" value="1"/>
</dbReference>
<dbReference type="InterPro" id="IPR013346">
    <property type="entry name" value="NrdE_NrdA_C"/>
</dbReference>
<dbReference type="GO" id="GO:0005971">
    <property type="term" value="C:ribonucleoside-diphosphate reductase complex"/>
    <property type="evidence" value="ECO:0007669"/>
    <property type="project" value="TreeGrafter"/>
</dbReference>
<keyword evidence="2" id="KW-0215">Deoxyribonucleotide synthesis</keyword>
<accession>A0A6A4I115</accession>
<dbReference type="GO" id="GO:0009263">
    <property type="term" value="P:deoxyribonucleotide biosynthetic process"/>
    <property type="evidence" value="ECO:0007669"/>
    <property type="project" value="UniProtKB-KW"/>
</dbReference>
<feature type="domain" description="Ribonucleotide reductase large subunit" evidence="3">
    <location>
        <begin position="10"/>
        <end position="32"/>
    </location>
</feature>
<evidence type="ECO:0000256" key="2">
    <source>
        <dbReference type="ARBA" id="ARBA00023116"/>
    </source>
</evidence>
<reference evidence="4" key="1">
    <citation type="journal article" date="2019" name="Environ. Microbiol.">
        <title>Fungal ecological strategies reflected in gene transcription - a case study of two litter decomposers.</title>
        <authorList>
            <person name="Barbi F."/>
            <person name="Kohler A."/>
            <person name="Barry K."/>
            <person name="Baskaran P."/>
            <person name="Daum C."/>
            <person name="Fauchery L."/>
            <person name="Ihrmark K."/>
            <person name="Kuo A."/>
            <person name="LaButti K."/>
            <person name="Lipzen A."/>
            <person name="Morin E."/>
            <person name="Grigoriev I.V."/>
            <person name="Henrissat B."/>
            <person name="Lindahl B."/>
            <person name="Martin F."/>
        </authorList>
    </citation>
    <scope>NUCLEOTIDE SEQUENCE</scope>
    <source>
        <strain evidence="4">JB14</strain>
    </source>
</reference>
<dbReference type="PANTHER" id="PTHR11573">
    <property type="entry name" value="RIBONUCLEOSIDE-DIPHOSPHATE REDUCTASE LARGE CHAIN"/>
    <property type="match status" value="1"/>
</dbReference>
<comment type="similarity">
    <text evidence="1">Belongs to the ribonucleoside diphosphate reductase large chain family.</text>
</comment>
<dbReference type="EMBL" id="ML769409">
    <property type="protein sequence ID" value="KAE9405462.1"/>
    <property type="molecule type" value="Genomic_DNA"/>
</dbReference>
<proteinExistence type="inferred from homology"/>
<dbReference type="GO" id="GO:0005524">
    <property type="term" value="F:ATP binding"/>
    <property type="evidence" value="ECO:0007669"/>
    <property type="project" value="TreeGrafter"/>
</dbReference>
<dbReference type="InterPro" id="IPR039718">
    <property type="entry name" value="Rrm1"/>
</dbReference>
<dbReference type="Pfam" id="PF02867">
    <property type="entry name" value="Ribonuc_red_lgC"/>
    <property type="match status" value="1"/>
</dbReference>